<keyword evidence="3" id="KW-1185">Reference proteome</keyword>
<sequence>MQNVVHDQQLLTLASLVYNKLFKGGDLSNQFLIYSITVLDDVAYSHFWSQLSAFSEIPQNTLKTLFQPLQTHYLTTNITSAPTIDFKFRKSVNRKQSAVIIQNKLEFRTNLKAILKRFFNSSFEHYDDKELCEFLNINLKTGDKTEFWSEMGAIQNKTSKQTQDYYHHTFQNALFQNQLSIKDKSDLKNLSCFWKNQTPTFVAKKFMEMNQQEYFKHNVIMYVINLRRSVEQHTQ</sequence>
<evidence type="ECO:0000313" key="2">
    <source>
        <dbReference type="EMBL" id="CAL6064526.1"/>
    </source>
</evidence>
<comment type="caution">
    <text evidence="1">The sequence shown here is derived from an EMBL/GenBank/DDBJ whole genome shotgun (WGS) entry which is preliminary data.</text>
</comment>
<reference evidence="2 3" key="2">
    <citation type="submission" date="2024-07" db="EMBL/GenBank/DDBJ databases">
        <authorList>
            <person name="Akdeniz Z."/>
        </authorList>
    </citation>
    <scope>NUCLEOTIDE SEQUENCE [LARGE SCALE GENOMIC DNA]</scope>
</reference>
<evidence type="ECO:0000313" key="1">
    <source>
        <dbReference type="EMBL" id="CAI9965889.1"/>
    </source>
</evidence>
<dbReference type="Proteomes" id="UP001642409">
    <property type="component" value="Unassembled WGS sequence"/>
</dbReference>
<dbReference type="EMBL" id="CAXDID020000251">
    <property type="protein sequence ID" value="CAL6064526.1"/>
    <property type="molecule type" value="Genomic_DNA"/>
</dbReference>
<dbReference type="EMBL" id="CATOUU010000997">
    <property type="protein sequence ID" value="CAI9965889.1"/>
    <property type="molecule type" value="Genomic_DNA"/>
</dbReference>
<evidence type="ECO:0000313" key="3">
    <source>
        <dbReference type="Proteomes" id="UP001642409"/>
    </source>
</evidence>
<gene>
    <name evidence="2" type="ORF">HINF_LOCUS51396</name>
    <name evidence="1" type="ORF">HINF_LOCUS53534</name>
</gene>
<proteinExistence type="predicted"/>
<name>A0AA86US36_9EUKA</name>
<organism evidence="1">
    <name type="scientific">Hexamita inflata</name>
    <dbReference type="NCBI Taxonomy" id="28002"/>
    <lineage>
        <taxon>Eukaryota</taxon>
        <taxon>Metamonada</taxon>
        <taxon>Diplomonadida</taxon>
        <taxon>Hexamitidae</taxon>
        <taxon>Hexamitinae</taxon>
        <taxon>Hexamita</taxon>
    </lineage>
</organism>
<accession>A0AA86US36</accession>
<protein>
    <submittedName>
        <fullName evidence="2">Hypothetical_protein</fullName>
    </submittedName>
</protein>
<reference evidence="1" key="1">
    <citation type="submission" date="2023-06" db="EMBL/GenBank/DDBJ databases">
        <authorList>
            <person name="Kurt Z."/>
        </authorList>
    </citation>
    <scope>NUCLEOTIDE SEQUENCE</scope>
</reference>
<dbReference type="AlphaFoldDB" id="A0AA86US36"/>